<sequence length="69" mass="7866">MKMPIITIEIFPQEYAKKVEIAKVFTDELSRITGIPKEPISVIFRDLTPEHAATAGVMLAEKYRDMQSK</sequence>
<keyword evidence="2" id="KW-1185">Reference proteome</keyword>
<accession>A0ACD1AH83</accession>
<dbReference type="EMBL" id="CP042469">
    <property type="protein sequence ID" value="QOX65675.1"/>
    <property type="molecule type" value="Genomic_DNA"/>
</dbReference>
<organism evidence="1 2">
    <name type="scientific">Anoxybacterium hadale</name>
    <dbReference type="NCBI Taxonomy" id="3408580"/>
    <lineage>
        <taxon>Bacteria</taxon>
        <taxon>Bacillati</taxon>
        <taxon>Bacillota</taxon>
        <taxon>Clostridia</taxon>
        <taxon>Peptostreptococcales</taxon>
        <taxon>Anaerovoracaceae</taxon>
        <taxon>Anoxybacterium</taxon>
    </lineage>
</organism>
<name>A0ACD1AH83_9FIRM</name>
<evidence type="ECO:0000313" key="2">
    <source>
        <dbReference type="Proteomes" id="UP000594014"/>
    </source>
</evidence>
<dbReference type="Proteomes" id="UP000594014">
    <property type="component" value="Chromosome"/>
</dbReference>
<protein>
    <submittedName>
        <fullName evidence="1">Uncharacterized protein</fullName>
    </submittedName>
</protein>
<reference evidence="1" key="1">
    <citation type="submission" date="2019-08" db="EMBL/GenBank/DDBJ databases">
        <title>Genome sequence of Clostridiales bacterium MT110.</title>
        <authorList>
            <person name="Cao J."/>
        </authorList>
    </citation>
    <scope>NUCLEOTIDE SEQUENCE</scope>
    <source>
        <strain evidence="1">MT110</strain>
    </source>
</reference>
<evidence type="ECO:0000313" key="1">
    <source>
        <dbReference type="EMBL" id="QOX65675.1"/>
    </source>
</evidence>
<proteinExistence type="predicted"/>
<gene>
    <name evidence="1" type="ORF">FRZ06_21140</name>
</gene>